<evidence type="ECO:0000259" key="5">
    <source>
        <dbReference type="PROSITE" id="PS50075"/>
    </source>
</evidence>
<dbReference type="SMR" id="A0A0R0I4H3"/>
<dbReference type="Gramene" id="KRH37350">
    <property type="protein sequence ID" value="KRH37350"/>
    <property type="gene ID" value="GLYMA_09G060900"/>
</dbReference>
<dbReference type="STRING" id="3847.A0A0R0I4H3"/>
<keyword evidence="4" id="KW-0275">Fatty acid biosynthesis</keyword>
<dbReference type="GO" id="GO:0005739">
    <property type="term" value="C:mitochondrion"/>
    <property type="evidence" value="ECO:0000318"/>
    <property type="project" value="GO_Central"/>
</dbReference>
<dbReference type="EMBL" id="CM000842">
    <property type="protein sequence ID" value="KRH37350.1"/>
    <property type="molecule type" value="Genomic_DNA"/>
</dbReference>
<evidence type="ECO:0000256" key="2">
    <source>
        <dbReference type="ARBA" id="ARBA00022450"/>
    </source>
</evidence>
<proteinExistence type="inferred from homology"/>
<comment type="function">
    <text evidence="4">Carrier of the growing fatty acid chain in fatty acid biosynthesis.</text>
</comment>
<dbReference type="EnsemblPlants" id="KRH37350">
    <property type="protein sequence ID" value="KRH37350"/>
    <property type="gene ID" value="GLYMA_09G060900"/>
</dbReference>
<gene>
    <name evidence="6" type="ORF">GLYMA_09G060900</name>
</gene>
<keyword evidence="4" id="KW-0276">Fatty acid metabolism</keyword>
<reference evidence="6 7" key="1">
    <citation type="journal article" date="2010" name="Nature">
        <title>Genome sequence of the palaeopolyploid soybean.</title>
        <authorList>
            <person name="Schmutz J."/>
            <person name="Cannon S.B."/>
            <person name="Schlueter J."/>
            <person name="Ma J."/>
            <person name="Mitros T."/>
            <person name="Nelson W."/>
            <person name="Hyten D.L."/>
            <person name="Song Q."/>
            <person name="Thelen J.J."/>
            <person name="Cheng J."/>
            <person name="Xu D."/>
            <person name="Hellsten U."/>
            <person name="May G.D."/>
            <person name="Yu Y."/>
            <person name="Sakurai T."/>
            <person name="Umezawa T."/>
            <person name="Bhattacharyya M.K."/>
            <person name="Sandhu D."/>
            <person name="Valliyodan B."/>
            <person name="Lindquist E."/>
            <person name="Peto M."/>
            <person name="Grant D."/>
            <person name="Shu S."/>
            <person name="Goodstein D."/>
            <person name="Barry K."/>
            <person name="Futrell-Griggs M."/>
            <person name="Abernathy B."/>
            <person name="Du J."/>
            <person name="Tian Z."/>
            <person name="Zhu L."/>
            <person name="Gill N."/>
            <person name="Joshi T."/>
            <person name="Libault M."/>
            <person name="Sethuraman A."/>
            <person name="Zhang X.-C."/>
            <person name="Shinozaki K."/>
            <person name="Nguyen H.T."/>
            <person name="Wing R.A."/>
            <person name="Cregan P."/>
            <person name="Specht J."/>
            <person name="Grimwood J."/>
            <person name="Rokhsar D."/>
            <person name="Stacey G."/>
            <person name="Shoemaker R.C."/>
            <person name="Jackson S.A."/>
        </authorList>
    </citation>
    <scope>NUCLEOTIDE SEQUENCE</scope>
    <source>
        <strain evidence="7">cv. Williams 82</strain>
        <tissue evidence="6">Callus</tissue>
    </source>
</reference>
<name>A0A0R0I4H3_SOYBN</name>
<dbReference type="Pfam" id="PF00550">
    <property type="entry name" value="PP-binding"/>
    <property type="match status" value="1"/>
</dbReference>
<reference evidence="7" key="2">
    <citation type="submission" date="2018-02" db="UniProtKB">
        <authorList>
            <consortium name="EnsemblPlants"/>
        </authorList>
    </citation>
    <scope>IDENTIFICATION</scope>
    <source>
        <strain evidence="7">Williams 82</strain>
    </source>
</reference>
<evidence type="ECO:0000313" key="7">
    <source>
        <dbReference type="EnsemblPlants" id="KRH37350"/>
    </source>
</evidence>
<keyword evidence="3" id="KW-0597">Phosphoprotein</keyword>
<dbReference type="PANTHER" id="PTHR20863:SF71">
    <property type="entry name" value="ACYL CARRIER PROTEIN 2, MITOCHONDRIAL"/>
    <property type="match status" value="1"/>
</dbReference>
<feature type="domain" description="Carrier" evidence="5">
    <location>
        <begin position="1"/>
        <end position="71"/>
    </location>
</feature>
<evidence type="ECO:0000256" key="1">
    <source>
        <dbReference type="ARBA" id="ARBA00010930"/>
    </source>
</evidence>
<dbReference type="InterPro" id="IPR036736">
    <property type="entry name" value="ACP-like_sf"/>
</dbReference>
<keyword evidence="8" id="KW-1185">Reference proteome</keyword>
<keyword evidence="2 4" id="KW-0596">Phosphopantetheine</keyword>
<organism evidence="6">
    <name type="scientific">Glycine max</name>
    <name type="common">Soybean</name>
    <name type="synonym">Glycine hispida</name>
    <dbReference type="NCBI Taxonomy" id="3847"/>
    <lineage>
        <taxon>Eukaryota</taxon>
        <taxon>Viridiplantae</taxon>
        <taxon>Streptophyta</taxon>
        <taxon>Embryophyta</taxon>
        <taxon>Tracheophyta</taxon>
        <taxon>Spermatophyta</taxon>
        <taxon>Magnoliopsida</taxon>
        <taxon>eudicotyledons</taxon>
        <taxon>Gunneridae</taxon>
        <taxon>Pentapetalae</taxon>
        <taxon>rosids</taxon>
        <taxon>fabids</taxon>
        <taxon>Fabales</taxon>
        <taxon>Fabaceae</taxon>
        <taxon>Papilionoideae</taxon>
        <taxon>50 kb inversion clade</taxon>
        <taxon>NPAAA clade</taxon>
        <taxon>indigoferoid/millettioid clade</taxon>
        <taxon>Phaseoleae</taxon>
        <taxon>Glycine</taxon>
        <taxon>Glycine subgen. Soja</taxon>
    </lineage>
</organism>
<dbReference type="AlphaFoldDB" id="A0A0R0I4H3"/>
<sequence>MSIVFVFAFRPNFSILVTPNAHLQKDFGLDILDLEEIVTTLEEEFGFEIPNNEANKTNSIKLVVDHIVSHPQANIALD</sequence>
<evidence type="ECO:0000313" key="8">
    <source>
        <dbReference type="Proteomes" id="UP000008827"/>
    </source>
</evidence>
<dbReference type="PROSITE" id="PS50075">
    <property type="entry name" value="CARRIER"/>
    <property type="match status" value="1"/>
</dbReference>
<keyword evidence="4" id="KW-0443">Lipid metabolism</keyword>
<comment type="similarity">
    <text evidence="1">Belongs to the acyl carrier protein (ACP) family.</text>
</comment>
<dbReference type="Proteomes" id="UP000008827">
    <property type="component" value="Chromosome 9"/>
</dbReference>
<reference evidence="6" key="3">
    <citation type="submission" date="2018-07" db="EMBL/GenBank/DDBJ databases">
        <title>WGS assembly of Glycine max.</title>
        <authorList>
            <person name="Schmutz J."/>
            <person name="Cannon S."/>
            <person name="Schlueter J."/>
            <person name="Ma J."/>
            <person name="Mitros T."/>
            <person name="Nelson W."/>
            <person name="Hyten D."/>
            <person name="Song Q."/>
            <person name="Thelen J."/>
            <person name="Cheng J."/>
            <person name="Xu D."/>
            <person name="Hellsten U."/>
            <person name="May G."/>
            <person name="Yu Y."/>
            <person name="Sakurai T."/>
            <person name="Umezawa T."/>
            <person name="Bhattacharyya M."/>
            <person name="Sandhu D."/>
            <person name="Valliyodan B."/>
            <person name="Lindquist E."/>
            <person name="Peto M."/>
            <person name="Grant D."/>
            <person name="Shu S."/>
            <person name="Goodstein D."/>
            <person name="Barry K."/>
            <person name="Futrell-Griggs M."/>
            <person name="Abernathy B."/>
            <person name="Du J."/>
            <person name="Tian Z."/>
            <person name="Zhu L."/>
            <person name="Gill N."/>
            <person name="Joshi T."/>
            <person name="Libault M."/>
            <person name="Sethuraman A."/>
            <person name="Zhang X."/>
            <person name="Shinozaki K."/>
            <person name="Nguyen H."/>
            <person name="Wing R."/>
            <person name="Cregan P."/>
            <person name="Specht J."/>
            <person name="Grimwood J."/>
            <person name="Rokhsar D."/>
            <person name="Stacey G."/>
            <person name="Shoemaker R."/>
            <person name="Jackson S."/>
        </authorList>
    </citation>
    <scope>NUCLEOTIDE SEQUENCE</scope>
    <source>
        <tissue evidence="6">Callus</tissue>
    </source>
</reference>
<keyword evidence="4" id="KW-0444">Lipid biosynthesis</keyword>
<dbReference type="InParanoid" id="A0A0R0I4H3"/>
<dbReference type="Gene3D" id="1.10.1200.10">
    <property type="entry name" value="ACP-like"/>
    <property type="match status" value="1"/>
</dbReference>
<dbReference type="OMA" id="CCADAIN"/>
<accession>A0A0R0I4H3</accession>
<evidence type="ECO:0000256" key="4">
    <source>
        <dbReference type="RuleBase" id="RU000722"/>
    </source>
</evidence>
<dbReference type="InterPro" id="IPR003231">
    <property type="entry name" value="ACP"/>
</dbReference>
<evidence type="ECO:0000256" key="3">
    <source>
        <dbReference type="ARBA" id="ARBA00022553"/>
    </source>
</evidence>
<evidence type="ECO:0000313" key="6">
    <source>
        <dbReference type="EMBL" id="KRH37350.1"/>
    </source>
</evidence>
<dbReference type="GO" id="GO:0000035">
    <property type="term" value="F:acyl binding"/>
    <property type="evidence" value="ECO:0000318"/>
    <property type="project" value="GO_Central"/>
</dbReference>
<dbReference type="PANTHER" id="PTHR20863">
    <property type="entry name" value="ACYL CARRIER PROTEIN"/>
    <property type="match status" value="1"/>
</dbReference>
<dbReference type="GO" id="GO:0000036">
    <property type="term" value="F:acyl carrier activity"/>
    <property type="evidence" value="ECO:0000318"/>
    <property type="project" value="GO_Central"/>
</dbReference>
<dbReference type="SUPFAM" id="SSF47336">
    <property type="entry name" value="ACP-like"/>
    <property type="match status" value="1"/>
</dbReference>
<dbReference type="InterPro" id="IPR009081">
    <property type="entry name" value="PP-bd_ACP"/>
</dbReference>
<protein>
    <recommendedName>
        <fullName evidence="4">Acyl carrier protein</fullName>
    </recommendedName>
</protein>